<dbReference type="SMART" id="SM00342">
    <property type="entry name" value="HTH_ARAC"/>
    <property type="match status" value="1"/>
</dbReference>
<organism evidence="5 6">
    <name type="scientific">Xanthomonas hyacinthi</name>
    <dbReference type="NCBI Taxonomy" id="56455"/>
    <lineage>
        <taxon>Bacteria</taxon>
        <taxon>Pseudomonadati</taxon>
        <taxon>Pseudomonadota</taxon>
        <taxon>Gammaproteobacteria</taxon>
        <taxon>Lysobacterales</taxon>
        <taxon>Lysobacteraceae</taxon>
        <taxon>Xanthomonas</taxon>
    </lineage>
</organism>
<evidence type="ECO:0000256" key="1">
    <source>
        <dbReference type="ARBA" id="ARBA00023015"/>
    </source>
</evidence>
<name>A0A2S7ERE2_9XANT</name>
<keyword evidence="1" id="KW-0805">Transcription regulation</keyword>
<dbReference type="OrthoDB" id="6003540at2"/>
<evidence type="ECO:0000256" key="2">
    <source>
        <dbReference type="ARBA" id="ARBA00023125"/>
    </source>
</evidence>
<dbReference type="Gene3D" id="1.10.10.60">
    <property type="entry name" value="Homeodomain-like"/>
    <property type="match status" value="1"/>
</dbReference>
<dbReference type="Proteomes" id="UP000238261">
    <property type="component" value="Unassembled WGS sequence"/>
</dbReference>
<proteinExistence type="predicted"/>
<protein>
    <submittedName>
        <fullName evidence="5">AraC family transcriptional regulator</fullName>
    </submittedName>
</protein>
<evidence type="ECO:0000259" key="4">
    <source>
        <dbReference type="PROSITE" id="PS01124"/>
    </source>
</evidence>
<accession>A0A2S7ERE2</accession>
<evidence type="ECO:0000256" key="3">
    <source>
        <dbReference type="ARBA" id="ARBA00023163"/>
    </source>
</evidence>
<dbReference type="GO" id="GO:0003700">
    <property type="term" value="F:DNA-binding transcription factor activity"/>
    <property type="evidence" value="ECO:0007669"/>
    <property type="project" value="InterPro"/>
</dbReference>
<dbReference type="PANTHER" id="PTHR46796:SF12">
    <property type="entry name" value="HTH-TYPE DNA-BINDING TRANSCRIPTIONAL ACTIVATOR EUTR"/>
    <property type="match status" value="1"/>
</dbReference>
<dbReference type="PANTHER" id="PTHR46796">
    <property type="entry name" value="HTH-TYPE TRANSCRIPTIONAL ACTIVATOR RHAS-RELATED"/>
    <property type="match status" value="1"/>
</dbReference>
<dbReference type="InterPro" id="IPR011990">
    <property type="entry name" value="TPR-like_helical_dom_sf"/>
</dbReference>
<reference evidence="6" key="1">
    <citation type="submission" date="2016-08" db="EMBL/GenBank/DDBJ databases">
        <authorList>
            <person name="Merda D."/>
            <person name="Briand M."/>
            <person name="Taghouti G."/>
            <person name="Carrere S."/>
            <person name="Gouzy J."/>
            <person name="Portier P."/>
            <person name="Jacques M.-A."/>
            <person name="Fischer-Le Saux M."/>
        </authorList>
    </citation>
    <scope>NUCLEOTIDE SEQUENCE [LARGE SCALE GENOMIC DNA]</scope>
    <source>
        <strain evidence="6">CFBP1156</strain>
    </source>
</reference>
<dbReference type="PROSITE" id="PS01124">
    <property type="entry name" value="HTH_ARAC_FAMILY_2"/>
    <property type="match status" value="1"/>
</dbReference>
<gene>
    <name evidence="5" type="ORF">XhyaCFBP1156_17975</name>
</gene>
<dbReference type="AlphaFoldDB" id="A0A2S7ERE2"/>
<dbReference type="EMBL" id="MDEG01000024">
    <property type="protein sequence ID" value="PPU95670.1"/>
    <property type="molecule type" value="Genomic_DNA"/>
</dbReference>
<dbReference type="GO" id="GO:0043565">
    <property type="term" value="F:sequence-specific DNA binding"/>
    <property type="evidence" value="ECO:0007669"/>
    <property type="project" value="InterPro"/>
</dbReference>
<sequence length="477" mass="52928">MFLSTYLAAISALTHDEALPTYSKKILSGAWPQALQYLQHRRDQEHGDGAGAGAGEASLLRAIGDGLLTMEYEEEAEEAYRLAQKRMRNGGAHLRLFSCRNTAWQMLQQRRLSAALNCFGQLVVDRDADQLLRAESLMGKALSHFHLGQSMQALQVVERAQEAAAETEIAHRLVPVAQALRLDMLAQLSIRRAERLIDHVFWQAAACNEKWTGTFDADEIKRFTGEVAESMPVLARRLQFVRSLLRIAAGDTGCFDAVFDTMPQYASACGSNSRHGAKLELALAALAAGRADLAERALAGVVRQASMRWDLELEYCQAKICHATGRTEQALRLYNRYALDAVQCLRSEVQVARSLEDGPVTQCSDDISARLPAKYRRAYTYMLENVHRPDLSINEVAAQIGVTGRALQLAFKAATGMSPTQVLRRYRMQGIRDELLSESGCGGVLQAAEHWGVVSRSALVKCYRRQFDEVPAETLQR</sequence>
<feature type="domain" description="HTH araC/xylS-type" evidence="4">
    <location>
        <begin position="376"/>
        <end position="477"/>
    </location>
</feature>
<keyword evidence="3" id="KW-0804">Transcription</keyword>
<evidence type="ECO:0000313" key="6">
    <source>
        <dbReference type="Proteomes" id="UP000238261"/>
    </source>
</evidence>
<dbReference type="InterPro" id="IPR009057">
    <property type="entry name" value="Homeodomain-like_sf"/>
</dbReference>
<dbReference type="SUPFAM" id="SSF48452">
    <property type="entry name" value="TPR-like"/>
    <property type="match status" value="1"/>
</dbReference>
<dbReference type="InterPro" id="IPR018060">
    <property type="entry name" value="HTH_AraC"/>
</dbReference>
<comment type="caution">
    <text evidence="5">The sequence shown here is derived from an EMBL/GenBank/DDBJ whole genome shotgun (WGS) entry which is preliminary data.</text>
</comment>
<evidence type="ECO:0000313" key="5">
    <source>
        <dbReference type="EMBL" id="PPU95670.1"/>
    </source>
</evidence>
<dbReference type="Pfam" id="PF12833">
    <property type="entry name" value="HTH_18"/>
    <property type="match status" value="1"/>
</dbReference>
<dbReference type="InterPro" id="IPR050204">
    <property type="entry name" value="AraC_XylS_family_regulators"/>
</dbReference>
<keyword evidence="2" id="KW-0238">DNA-binding</keyword>
<dbReference type="SUPFAM" id="SSF46689">
    <property type="entry name" value="Homeodomain-like"/>
    <property type="match status" value="1"/>
</dbReference>
<keyword evidence="6" id="KW-1185">Reference proteome</keyword>